<dbReference type="Proteomes" id="UP000250831">
    <property type="component" value="Unassembled WGS sequence"/>
</dbReference>
<dbReference type="AlphaFoldDB" id="A0A363NJT0"/>
<keyword evidence="2" id="KW-1185">Reference proteome</keyword>
<reference evidence="1 2" key="1">
    <citation type="submission" date="2018-04" db="EMBL/GenBank/DDBJ databases">
        <title>Sphingobacterium sp. M46 Genome.</title>
        <authorList>
            <person name="Cheng J."/>
            <person name="Li Y."/>
        </authorList>
    </citation>
    <scope>NUCLEOTIDE SEQUENCE [LARGE SCALE GENOMIC DNA]</scope>
    <source>
        <strain evidence="1 2">M46</strain>
    </source>
</reference>
<name>A0A363NJT0_9SPHI</name>
<evidence type="ECO:0000313" key="1">
    <source>
        <dbReference type="EMBL" id="PUV21078.1"/>
    </source>
</evidence>
<accession>A0A363NJT0</accession>
<proteinExistence type="predicted"/>
<dbReference type="RefSeq" id="WP_108637138.1">
    <property type="nucleotide sequence ID" value="NZ_QCXX01000014.1"/>
</dbReference>
<dbReference type="OrthoDB" id="1258790at2"/>
<evidence type="ECO:0000313" key="2">
    <source>
        <dbReference type="Proteomes" id="UP000250831"/>
    </source>
</evidence>
<gene>
    <name evidence="1" type="ORF">DCO56_28865</name>
</gene>
<dbReference type="EMBL" id="QCXX01000014">
    <property type="protein sequence ID" value="PUV21078.1"/>
    <property type="molecule type" value="Genomic_DNA"/>
</dbReference>
<organism evidence="1 2">
    <name type="scientific">Sphingobacterium athyrii</name>
    <dbReference type="NCBI Taxonomy" id="2152717"/>
    <lineage>
        <taxon>Bacteria</taxon>
        <taxon>Pseudomonadati</taxon>
        <taxon>Bacteroidota</taxon>
        <taxon>Sphingobacteriia</taxon>
        <taxon>Sphingobacteriales</taxon>
        <taxon>Sphingobacteriaceae</taxon>
        <taxon>Sphingobacterium</taxon>
    </lineage>
</organism>
<protein>
    <submittedName>
        <fullName evidence="1">Uncharacterized protein</fullName>
    </submittedName>
</protein>
<sequence>MVTSTLIEIIFKGVFSTLNISFLSELLFGAKEIRFNLPELSSSYELETIIKIFNLNSYVDLVITTDKLNVNGRDVKNVFVNIGRNDDDFDLLFYFDIKDLDGNNYKLKVDHLKTWANNFCDRYNFNYFIGQMDNANDEEYYFDSNGIGPLYDKIGR</sequence>
<comment type="caution">
    <text evidence="1">The sequence shown here is derived from an EMBL/GenBank/DDBJ whole genome shotgun (WGS) entry which is preliminary data.</text>
</comment>